<dbReference type="EMBL" id="PPSW01000014">
    <property type="protein sequence ID" value="TLX47160.1"/>
    <property type="molecule type" value="Genomic_DNA"/>
</dbReference>
<organism evidence="3 4">
    <name type="scientific">Pseudoalteromonas phenolica</name>
    <dbReference type="NCBI Taxonomy" id="161398"/>
    <lineage>
        <taxon>Bacteria</taxon>
        <taxon>Pseudomonadati</taxon>
        <taxon>Pseudomonadota</taxon>
        <taxon>Gammaproteobacteria</taxon>
        <taxon>Alteromonadales</taxon>
        <taxon>Pseudoalteromonadaceae</taxon>
        <taxon>Pseudoalteromonas</taxon>
    </lineage>
</organism>
<protein>
    <recommendedName>
        <fullName evidence="2">SnoaL-like domain-containing protein</fullName>
    </recommendedName>
</protein>
<accession>A0A5R9Q1X6</accession>
<comment type="caution">
    <text evidence="3">The sequence shown here is derived from an EMBL/GenBank/DDBJ whole genome shotgun (WGS) entry which is preliminary data.</text>
</comment>
<evidence type="ECO:0000313" key="3">
    <source>
        <dbReference type="EMBL" id="TLX47160.1"/>
    </source>
</evidence>
<evidence type="ECO:0000259" key="2">
    <source>
        <dbReference type="Pfam" id="PF12680"/>
    </source>
</evidence>
<dbReference type="Proteomes" id="UP000309186">
    <property type="component" value="Unassembled WGS sequence"/>
</dbReference>
<evidence type="ECO:0000313" key="4">
    <source>
        <dbReference type="Proteomes" id="UP000309186"/>
    </source>
</evidence>
<sequence length="149" mass="16991">MKLVCTLLSAAILFGSSTLSTSSFAASTSSETVKNVTDIVDIQLKAYNNRDIEAFLATYHKDVEIHYFPEGLKYKGIDKLKEEYELMFSRVSYLNAAITHREIQGRFVVDTEEVTAKFMYQGKEHENNFKAIATYEVEDGLIKRVLFLK</sequence>
<feature type="chain" id="PRO_5024430684" description="SnoaL-like domain-containing protein" evidence="1">
    <location>
        <begin position="26"/>
        <end position="149"/>
    </location>
</feature>
<evidence type="ECO:0000256" key="1">
    <source>
        <dbReference type="SAM" id="SignalP"/>
    </source>
</evidence>
<feature type="domain" description="SnoaL-like" evidence="2">
    <location>
        <begin position="45"/>
        <end position="144"/>
    </location>
</feature>
<keyword evidence="1" id="KW-0732">Signal</keyword>
<reference evidence="3 4" key="1">
    <citation type="submission" date="2018-01" db="EMBL/GenBank/DDBJ databases">
        <title>Co-occurrence of chitin degradation, pigmentation and bioactivity in marine Pseudoalteromonas.</title>
        <authorList>
            <person name="Paulsen S."/>
            <person name="Gram L."/>
            <person name="Machado H."/>
        </authorList>
    </citation>
    <scope>NUCLEOTIDE SEQUENCE [LARGE SCALE GENOMIC DNA]</scope>
    <source>
        <strain evidence="3 4">S3663</strain>
    </source>
</reference>
<dbReference type="Pfam" id="PF12680">
    <property type="entry name" value="SnoaL_2"/>
    <property type="match status" value="1"/>
</dbReference>
<dbReference type="OrthoDB" id="9782972at2"/>
<dbReference type="AlphaFoldDB" id="A0A5R9Q1X6"/>
<dbReference type="InterPro" id="IPR037401">
    <property type="entry name" value="SnoaL-like"/>
</dbReference>
<proteinExistence type="predicted"/>
<dbReference type="InterPro" id="IPR032710">
    <property type="entry name" value="NTF2-like_dom_sf"/>
</dbReference>
<dbReference type="Gene3D" id="3.10.450.50">
    <property type="match status" value="1"/>
</dbReference>
<gene>
    <name evidence="3" type="ORF">C1E24_10170</name>
</gene>
<name>A0A5R9Q1X6_9GAMM</name>
<feature type="signal peptide" evidence="1">
    <location>
        <begin position="1"/>
        <end position="25"/>
    </location>
</feature>
<dbReference type="SUPFAM" id="SSF54427">
    <property type="entry name" value="NTF2-like"/>
    <property type="match status" value="1"/>
</dbReference>
<dbReference type="RefSeq" id="WP_138481085.1">
    <property type="nucleotide sequence ID" value="NZ_PPSW01000014.1"/>
</dbReference>